<feature type="domain" description="LysR substrate-binding" evidence="6">
    <location>
        <begin position="2"/>
        <end position="152"/>
    </location>
</feature>
<proteinExistence type="inferred from homology"/>
<evidence type="ECO:0000256" key="5">
    <source>
        <dbReference type="SAM" id="MobiDB-lite"/>
    </source>
</evidence>
<keyword evidence="3" id="KW-0238">DNA-binding</keyword>
<accession>A0ABN1WFS2</accession>
<comment type="similarity">
    <text evidence="1">Belongs to the LysR transcriptional regulatory family.</text>
</comment>
<evidence type="ECO:0000313" key="8">
    <source>
        <dbReference type="Proteomes" id="UP001500653"/>
    </source>
</evidence>
<dbReference type="InterPro" id="IPR005119">
    <property type="entry name" value="LysR_subst-bd"/>
</dbReference>
<feature type="region of interest" description="Disordered" evidence="5">
    <location>
        <begin position="153"/>
        <end position="172"/>
    </location>
</feature>
<evidence type="ECO:0000313" key="7">
    <source>
        <dbReference type="EMBL" id="GAA1249019.1"/>
    </source>
</evidence>
<protein>
    <recommendedName>
        <fullName evidence="6">LysR substrate-binding domain-containing protein</fullName>
    </recommendedName>
</protein>
<name>A0ABN1WFS2_9PSEU</name>
<dbReference type="Pfam" id="PF03466">
    <property type="entry name" value="LysR_substrate"/>
    <property type="match status" value="1"/>
</dbReference>
<keyword evidence="4" id="KW-0804">Transcription</keyword>
<dbReference type="Proteomes" id="UP001500653">
    <property type="component" value="Unassembled WGS sequence"/>
</dbReference>
<comment type="caution">
    <text evidence="7">The sequence shown here is derived from an EMBL/GenBank/DDBJ whole genome shotgun (WGS) entry which is preliminary data.</text>
</comment>
<dbReference type="EMBL" id="BAAALN010000016">
    <property type="protein sequence ID" value="GAA1249019.1"/>
    <property type="molecule type" value="Genomic_DNA"/>
</dbReference>
<evidence type="ECO:0000256" key="4">
    <source>
        <dbReference type="ARBA" id="ARBA00023163"/>
    </source>
</evidence>
<dbReference type="PANTHER" id="PTHR30346">
    <property type="entry name" value="TRANSCRIPTIONAL DUAL REGULATOR HCAR-RELATED"/>
    <property type="match status" value="1"/>
</dbReference>
<dbReference type="Gene3D" id="3.40.190.290">
    <property type="match status" value="1"/>
</dbReference>
<organism evidence="7 8">
    <name type="scientific">Prauserella halophila</name>
    <dbReference type="NCBI Taxonomy" id="185641"/>
    <lineage>
        <taxon>Bacteria</taxon>
        <taxon>Bacillati</taxon>
        <taxon>Actinomycetota</taxon>
        <taxon>Actinomycetes</taxon>
        <taxon>Pseudonocardiales</taxon>
        <taxon>Pseudonocardiaceae</taxon>
        <taxon>Prauserella</taxon>
    </lineage>
</organism>
<keyword evidence="8" id="KW-1185">Reference proteome</keyword>
<sequence>MRDGECELGLGYLPQPLSGLDSHIVGEHEIFLVQPSDASDAGVPIPLEMLDELGMIVVPKGSAQRDFFEPLLDAAGVRTRIAVQVAHREAILPLVLAGVGASLLPGPRAEEAARRKAVIRPVQPPLRRQVALFHRPGALSSAAGAFREMALDSRITSRTRDRHRQESLGGRG</sequence>
<evidence type="ECO:0000256" key="3">
    <source>
        <dbReference type="ARBA" id="ARBA00023125"/>
    </source>
</evidence>
<gene>
    <name evidence="7" type="ORF">GCM10009676_39290</name>
</gene>
<evidence type="ECO:0000256" key="1">
    <source>
        <dbReference type="ARBA" id="ARBA00009437"/>
    </source>
</evidence>
<dbReference type="PANTHER" id="PTHR30346:SF28">
    <property type="entry name" value="HTH-TYPE TRANSCRIPTIONAL REGULATOR CYNR"/>
    <property type="match status" value="1"/>
</dbReference>
<evidence type="ECO:0000259" key="6">
    <source>
        <dbReference type="Pfam" id="PF03466"/>
    </source>
</evidence>
<reference evidence="7 8" key="1">
    <citation type="journal article" date="2019" name="Int. J. Syst. Evol. Microbiol.">
        <title>The Global Catalogue of Microorganisms (GCM) 10K type strain sequencing project: providing services to taxonomists for standard genome sequencing and annotation.</title>
        <authorList>
            <consortium name="The Broad Institute Genomics Platform"/>
            <consortium name="The Broad Institute Genome Sequencing Center for Infectious Disease"/>
            <person name="Wu L."/>
            <person name="Ma J."/>
        </authorList>
    </citation>
    <scope>NUCLEOTIDE SEQUENCE [LARGE SCALE GENOMIC DNA]</scope>
    <source>
        <strain evidence="7 8">JCM 13023</strain>
    </source>
</reference>
<evidence type="ECO:0000256" key="2">
    <source>
        <dbReference type="ARBA" id="ARBA00023015"/>
    </source>
</evidence>
<dbReference type="SUPFAM" id="SSF53850">
    <property type="entry name" value="Periplasmic binding protein-like II"/>
    <property type="match status" value="1"/>
</dbReference>
<keyword evidence="2" id="KW-0805">Transcription regulation</keyword>
<dbReference type="CDD" id="cd05466">
    <property type="entry name" value="PBP2_LTTR_substrate"/>
    <property type="match status" value="1"/>
</dbReference>